<dbReference type="OrthoDB" id="1272926at2"/>
<dbReference type="NCBIfam" id="TIGR04183">
    <property type="entry name" value="Por_Secre_tail"/>
    <property type="match status" value="1"/>
</dbReference>
<proteinExistence type="predicted"/>
<feature type="signal peptide" evidence="2">
    <location>
        <begin position="1"/>
        <end position="19"/>
    </location>
</feature>
<dbReference type="RefSeq" id="WP_128501980.1">
    <property type="nucleotide sequence ID" value="NZ_CP035107.1"/>
</dbReference>
<feature type="chain" id="PRO_5018539987" evidence="2">
    <location>
        <begin position="20"/>
        <end position="640"/>
    </location>
</feature>
<name>A0A3R5Y4J9_ORNRH</name>
<sequence length="640" mass="69585">MKKHLFLIASVFAAFTANAQSPTLTVTSNTNVKVQNGALLYVGGKAQVAAYTDGTKKVSNDGKIKITNGLTNGNSTDGKNFVNEFPATGQYGQLIVLNEGTNTGSISSGVKFGKSYVFYPLALPYKNITAGDVVKQIWGIDGSSAFVAFQAGRNPKFPNFDPKRYQNPLFFWNNDTYTLDQLASGDEIGKSGTEARYYAVSDYSSLNGARMDKISLSGTPINKAFDVTLNPYHVSDNFAENKWGEVYGSYISDFTMAKPDQWDKYGLNDVKYENTGNFGDNIFFLGNPYTSNIDLKELINQSSAQSSIVALIQFTNANDVNNYNVGVNNGTASNAYGKNMNGATGQGGGDANLFVVRPFQTFAVKTNASVTLKFNDDIKKFDIAKAETPNNMFAKAGNDDFSLVQVGISLFTKDGQETGQKTYVAASDIYAKRNEIVTELHNIALKDDNTGIYTEQDQEEVATRGGGKLYVNGINADTYVGKPVKLVMQNANGAYIFKANLNKEAKESANKFFFEDKKTGKVIKIGEDFAYGFVSNGTEKDRFAIYWAAAPKTNSVADDAKEATNTTTVFRAGNDFKVRFDKGIRKADVYVYNISGQLVNSAKGVDASTDYVVPVQGNATVYIVKVVGDNGSVVTKKIIK</sequence>
<protein>
    <submittedName>
        <fullName evidence="3">T9SS type A sorting domain-containing protein</fullName>
    </submittedName>
</protein>
<organism evidence="3 4">
    <name type="scientific">Ornithobacterium rhinotracheale</name>
    <dbReference type="NCBI Taxonomy" id="28251"/>
    <lineage>
        <taxon>Bacteria</taxon>
        <taxon>Pseudomonadati</taxon>
        <taxon>Bacteroidota</taxon>
        <taxon>Flavobacteriia</taxon>
        <taxon>Flavobacteriales</taxon>
        <taxon>Weeksellaceae</taxon>
        <taxon>Ornithobacterium</taxon>
    </lineage>
</organism>
<dbReference type="Proteomes" id="UP000287701">
    <property type="component" value="Chromosome"/>
</dbReference>
<gene>
    <name evidence="3" type="ORF">EQP59_09535</name>
</gene>
<dbReference type="AlphaFoldDB" id="A0A3R5Y4J9"/>
<evidence type="ECO:0000256" key="2">
    <source>
        <dbReference type="SAM" id="SignalP"/>
    </source>
</evidence>
<keyword evidence="1 2" id="KW-0732">Signal</keyword>
<evidence type="ECO:0000256" key="1">
    <source>
        <dbReference type="ARBA" id="ARBA00022729"/>
    </source>
</evidence>
<evidence type="ECO:0000313" key="4">
    <source>
        <dbReference type="Proteomes" id="UP000287701"/>
    </source>
</evidence>
<evidence type="ECO:0000313" key="3">
    <source>
        <dbReference type="EMBL" id="QAR31563.1"/>
    </source>
</evidence>
<dbReference type="EMBL" id="CP035107">
    <property type="protein sequence ID" value="QAR31563.1"/>
    <property type="molecule type" value="Genomic_DNA"/>
</dbReference>
<accession>A0A3R5Y4J9</accession>
<reference evidence="3 4" key="1">
    <citation type="submission" date="2019-01" db="EMBL/GenBank/DDBJ databases">
        <title>Whole Genome of Ornithobacterium rhinotracheale FARPER-174b.</title>
        <authorList>
            <person name="Tataje-Lavanda L.A."/>
            <person name="Montalvan A."/>
            <person name="Montesinos R."/>
            <person name="Zimic M."/>
            <person name="Fernandez-Sanchez M."/>
            <person name="Fernandez-Diaz M."/>
        </authorList>
    </citation>
    <scope>NUCLEOTIDE SEQUENCE [LARGE SCALE GENOMIC DNA]</scope>
    <source>
        <strain evidence="3 4">FARPER-174b</strain>
    </source>
</reference>
<dbReference type="InterPro" id="IPR026444">
    <property type="entry name" value="Secre_tail"/>
</dbReference>